<protein>
    <submittedName>
        <fullName evidence="1">Uncharacterized protein</fullName>
    </submittedName>
</protein>
<reference evidence="1" key="1">
    <citation type="journal article" date="2025" name="Int. J. Syst. Evol. Microbiol.">
        <title>Inconstantimicrobium mannanitabidum sp. nov., a novel member of the family Clostridiaceae isolated from anoxic soil under the treatment of reductive soil disinfestation.</title>
        <authorList>
            <person name="Ueki A."/>
            <person name="Tonouchi A."/>
            <person name="Honma S."/>
            <person name="Kaku N."/>
            <person name="Ueki K."/>
        </authorList>
    </citation>
    <scope>NUCLEOTIDE SEQUENCE</scope>
    <source>
        <strain evidence="1">TW13</strain>
    </source>
</reference>
<name>A0ACB5RBF7_9CLOT</name>
<proteinExistence type="predicted"/>
<sequence>MKILFSLSIISIQDISINCKYMKLLAIRKNYCSHRAMAAILSSILKLSPVHKAMASKQIKSVYLAKLLENS</sequence>
<keyword evidence="2" id="KW-1185">Reference proteome</keyword>
<gene>
    <name evidence="1" type="ORF">rsdtw13_17180</name>
</gene>
<evidence type="ECO:0000313" key="2">
    <source>
        <dbReference type="Proteomes" id="UP001058074"/>
    </source>
</evidence>
<dbReference type="Proteomes" id="UP001058074">
    <property type="component" value="Unassembled WGS sequence"/>
</dbReference>
<comment type="caution">
    <text evidence="1">The sequence shown here is derived from an EMBL/GenBank/DDBJ whole genome shotgun (WGS) entry which is preliminary data.</text>
</comment>
<accession>A0ACB5RBF7</accession>
<evidence type="ECO:0000313" key="1">
    <source>
        <dbReference type="EMBL" id="GKX66460.1"/>
    </source>
</evidence>
<organism evidence="1 2">
    <name type="scientific">Inconstantimicrobium mannanitabidum</name>
    <dbReference type="NCBI Taxonomy" id="1604901"/>
    <lineage>
        <taxon>Bacteria</taxon>
        <taxon>Bacillati</taxon>
        <taxon>Bacillota</taxon>
        <taxon>Clostridia</taxon>
        <taxon>Eubacteriales</taxon>
        <taxon>Clostridiaceae</taxon>
        <taxon>Inconstantimicrobium</taxon>
    </lineage>
</organism>
<dbReference type="EMBL" id="BROD01000001">
    <property type="protein sequence ID" value="GKX66460.1"/>
    <property type="molecule type" value="Genomic_DNA"/>
</dbReference>